<dbReference type="EMBL" id="BAAANQ010000003">
    <property type="protein sequence ID" value="GAA2050210.1"/>
    <property type="molecule type" value="Genomic_DNA"/>
</dbReference>
<organism evidence="2 3">
    <name type="scientific">Streptomyces cheonanensis</name>
    <dbReference type="NCBI Taxonomy" id="312720"/>
    <lineage>
        <taxon>Bacteria</taxon>
        <taxon>Bacillati</taxon>
        <taxon>Actinomycetota</taxon>
        <taxon>Actinomycetes</taxon>
        <taxon>Kitasatosporales</taxon>
        <taxon>Streptomycetaceae</taxon>
        <taxon>Streptomyces</taxon>
    </lineage>
</organism>
<dbReference type="Proteomes" id="UP001403094">
    <property type="component" value="Unassembled WGS sequence"/>
</dbReference>
<gene>
    <name evidence="2" type="ORF">GCM10009757_21920</name>
</gene>
<evidence type="ECO:0000313" key="2">
    <source>
        <dbReference type="EMBL" id="GAA2050210.1"/>
    </source>
</evidence>
<evidence type="ECO:0000256" key="1">
    <source>
        <dbReference type="SAM" id="MobiDB-lite"/>
    </source>
</evidence>
<accession>A0ABP5GLG0</accession>
<evidence type="ECO:0000313" key="3">
    <source>
        <dbReference type="Proteomes" id="UP001403094"/>
    </source>
</evidence>
<keyword evidence="3" id="KW-1185">Reference proteome</keyword>
<feature type="region of interest" description="Disordered" evidence="1">
    <location>
        <begin position="32"/>
        <end position="88"/>
    </location>
</feature>
<feature type="compositionally biased region" description="Acidic residues" evidence="1">
    <location>
        <begin position="65"/>
        <end position="78"/>
    </location>
</feature>
<name>A0ABP5GLG0_9ACTN</name>
<dbReference type="RefSeq" id="WP_019434814.1">
    <property type="nucleotide sequence ID" value="NZ_BAAANQ010000003.1"/>
</dbReference>
<sequence length="208" mass="21081">MDLRDSKSRLILIVIALGAALVIAVASCSGGGDGDGGGDGGSASSDTGGGSGGTDDKQPDTGAPEGDDGDAGAEDDTPLAEVTGQGGVRLTITSAERDAGGFFTVSGTLTNDGSERFLEIGWRGDERELTNNGFSMAGSSVVDKVEGKRYLILRDTSGRCLCTQFGSGLNPGDSVEWFAQFPAPPDDATELEFNIGNMPPAPLEISAG</sequence>
<proteinExistence type="predicted"/>
<dbReference type="PROSITE" id="PS51257">
    <property type="entry name" value="PROKAR_LIPOPROTEIN"/>
    <property type="match status" value="1"/>
</dbReference>
<evidence type="ECO:0008006" key="4">
    <source>
        <dbReference type="Google" id="ProtNLM"/>
    </source>
</evidence>
<reference evidence="3" key="1">
    <citation type="journal article" date="2019" name="Int. J. Syst. Evol. Microbiol.">
        <title>The Global Catalogue of Microorganisms (GCM) 10K type strain sequencing project: providing services to taxonomists for standard genome sequencing and annotation.</title>
        <authorList>
            <consortium name="The Broad Institute Genomics Platform"/>
            <consortium name="The Broad Institute Genome Sequencing Center for Infectious Disease"/>
            <person name="Wu L."/>
            <person name="Ma J."/>
        </authorList>
    </citation>
    <scope>NUCLEOTIDE SEQUENCE [LARGE SCALE GENOMIC DNA]</scope>
    <source>
        <strain evidence="3">JCM 14549</strain>
    </source>
</reference>
<comment type="caution">
    <text evidence="2">The sequence shown here is derived from an EMBL/GenBank/DDBJ whole genome shotgun (WGS) entry which is preliminary data.</text>
</comment>
<protein>
    <recommendedName>
        <fullName evidence="4">Secreted protein</fullName>
    </recommendedName>
</protein>
<feature type="compositionally biased region" description="Gly residues" evidence="1">
    <location>
        <begin position="32"/>
        <end position="53"/>
    </location>
</feature>